<evidence type="ECO:0000256" key="7">
    <source>
        <dbReference type="ARBA" id="ARBA00022989"/>
    </source>
</evidence>
<dbReference type="InterPro" id="IPR012902">
    <property type="entry name" value="N_methyl_site"/>
</dbReference>
<dbReference type="PROSITE" id="PS00409">
    <property type="entry name" value="PROKAR_NTER_METHYL"/>
    <property type="match status" value="1"/>
</dbReference>
<keyword evidence="8 11" id="KW-0472">Membrane</keyword>
<keyword evidence="6 11" id="KW-0812">Transmembrane</keyword>
<comment type="subcellular location">
    <subcellularLocation>
        <location evidence="1">Cell inner membrane</location>
        <topology evidence="1">Single-pass membrane protein</topology>
    </subcellularLocation>
</comment>
<feature type="domain" description="General secretion pathway GspH" evidence="12">
    <location>
        <begin position="57"/>
        <end position="169"/>
    </location>
</feature>
<evidence type="ECO:0000313" key="14">
    <source>
        <dbReference type="Proteomes" id="UP001211689"/>
    </source>
</evidence>
<keyword evidence="3" id="KW-1003">Cell membrane</keyword>
<feature type="transmembrane region" description="Helical" evidence="11">
    <location>
        <begin position="21"/>
        <end position="45"/>
    </location>
</feature>
<evidence type="ECO:0000256" key="4">
    <source>
        <dbReference type="ARBA" id="ARBA00022481"/>
    </source>
</evidence>
<dbReference type="Proteomes" id="UP001211689">
    <property type="component" value="Unassembled WGS sequence"/>
</dbReference>
<comment type="similarity">
    <text evidence="9">Belongs to the GSP H family.</text>
</comment>
<name>A0ABT4XZU8_METRE</name>
<reference evidence="13 14" key="1">
    <citation type="submission" date="2022-07" db="EMBL/GenBank/DDBJ databases">
        <title>Genome Analysis of Selected Gammaproteobacteria from Nigerian Food snails.</title>
        <authorList>
            <person name="Okafor A.C."/>
        </authorList>
    </citation>
    <scope>NUCLEOTIDE SEQUENCE [LARGE SCALE GENOMIC DNA]</scope>
    <source>
        <strain evidence="13 14">Awg 2</strain>
    </source>
</reference>
<dbReference type="SUPFAM" id="SSF54523">
    <property type="entry name" value="Pili subunits"/>
    <property type="match status" value="1"/>
</dbReference>
<evidence type="ECO:0000256" key="9">
    <source>
        <dbReference type="ARBA" id="ARBA00025772"/>
    </source>
</evidence>
<dbReference type="Pfam" id="PF07963">
    <property type="entry name" value="N_methyl"/>
    <property type="match status" value="1"/>
</dbReference>
<gene>
    <name evidence="13" type="ORF">NNO07_03235</name>
</gene>
<evidence type="ECO:0000256" key="11">
    <source>
        <dbReference type="SAM" id="Phobius"/>
    </source>
</evidence>
<keyword evidence="7 11" id="KW-1133">Transmembrane helix</keyword>
<keyword evidence="5" id="KW-0997">Cell inner membrane</keyword>
<evidence type="ECO:0000313" key="13">
    <source>
        <dbReference type="EMBL" id="MDA8482066.1"/>
    </source>
</evidence>
<dbReference type="Pfam" id="PF12019">
    <property type="entry name" value="GspH"/>
    <property type="match status" value="1"/>
</dbReference>
<dbReference type="Gene3D" id="3.55.40.10">
    <property type="entry name" value="minor pseudopilin epsh domain"/>
    <property type="match status" value="1"/>
</dbReference>
<comment type="caution">
    <text evidence="13">The sequence shown here is derived from an EMBL/GenBank/DDBJ whole genome shotgun (WGS) entry which is preliminary data.</text>
</comment>
<evidence type="ECO:0000256" key="8">
    <source>
        <dbReference type="ARBA" id="ARBA00023136"/>
    </source>
</evidence>
<evidence type="ECO:0000256" key="3">
    <source>
        <dbReference type="ARBA" id="ARBA00022475"/>
    </source>
</evidence>
<dbReference type="EMBL" id="JANEWF010000002">
    <property type="protein sequence ID" value="MDA8482066.1"/>
    <property type="molecule type" value="Genomic_DNA"/>
</dbReference>
<proteinExistence type="inferred from homology"/>
<protein>
    <recommendedName>
        <fullName evidence="2">Type II secretion system protein H</fullName>
    </recommendedName>
    <alternativeName>
        <fullName evidence="10">General secretion pathway protein H</fullName>
    </alternativeName>
</protein>
<evidence type="ECO:0000256" key="1">
    <source>
        <dbReference type="ARBA" id="ARBA00004377"/>
    </source>
</evidence>
<evidence type="ECO:0000256" key="5">
    <source>
        <dbReference type="ARBA" id="ARBA00022519"/>
    </source>
</evidence>
<dbReference type="InterPro" id="IPR045584">
    <property type="entry name" value="Pilin-like"/>
</dbReference>
<dbReference type="RefSeq" id="WP_223834648.1">
    <property type="nucleotide sequence ID" value="NZ_JANEWF010000002.1"/>
</dbReference>
<evidence type="ECO:0000256" key="6">
    <source>
        <dbReference type="ARBA" id="ARBA00022692"/>
    </source>
</evidence>
<keyword evidence="14" id="KW-1185">Reference proteome</keyword>
<evidence type="ECO:0000256" key="2">
    <source>
        <dbReference type="ARBA" id="ARBA00021549"/>
    </source>
</evidence>
<dbReference type="InterPro" id="IPR022346">
    <property type="entry name" value="T2SS_GspH"/>
</dbReference>
<dbReference type="NCBIfam" id="TIGR02532">
    <property type="entry name" value="IV_pilin_GFxxxE"/>
    <property type="match status" value="1"/>
</dbReference>
<evidence type="ECO:0000256" key="10">
    <source>
        <dbReference type="ARBA" id="ARBA00030775"/>
    </source>
</evidence>
<keyword evidence="4" id="KW-0488">Methylation</keyword>
<accession>A0ABT4XZU8</accession>
<organism evidence="13 14">
    <name type="scientific">Metapseudomonas resinovorans</name>
    <name type="common">Pseudomonas resinovorans</name>
    <dbReference type="NCBI Taxonomy" id="53412"/>
    <lineage>
        <taxon>Bacteria</taxon>
        <taxon>Pseudomonadati</taxon>
        <taxon>Pseudomonadota</taxon>
        <taxon>Gammaproteobacteria</taxon>
        <taxon>Pseudomonadales</taxon>
        <taxon>Pseudomonadaceae</taxon>
        <taxon>Metapseudomonas</taxon>
    </lineage>
</organism>
<evidence type="ECO:0000259" key="12">
    <source>
        <dbReference type="Pfam" id="PF12019"/>
    </source>
</evidence>
<sequence>MIRISMKLNWMGGAARRYSSGFTLIELMVTLAVLAVLIGIAVPSFTDVTLGSKLRGQANDLAAGAAVARSEAVKRNQSVTLCASSNGTTCASSGGWQQGWIVRSSGGVVVQTHSAAPSGFIIADTGADDAHSISFLPTGLASAAIELKICRSSPEAGDQERLVRISMTGRTYVTKTTTGDCS</sequence>